<dbReference type="RefSeq" id="WP_074927939.1">
    <property type="nucleotide sequence ID" value="NZ_FPBL01000004.1"/>
</dbReference>
<name>A0A1I7H567_9PROT</name>
<dbReference type="HAMAP" id="MF_00598">
    <property type="entry name" value="Smg"/>
    <property type="match status" value="1"/>
</dbReference>
<dbReference type="Pfam" id="PF04361">
    <property type="entry name" value="DUF494"/>
    <property type="match status" value="1"/>
</dbReference>
<evidence type="ECO:0000313" key="3">
    <source>
        <dbReference type="Proteomes" id="UP000183926"/>
    </source>
</evidence>
<dbReference type="PANTHER" id="PTHR38692:SF1">
    <property type="entry name" value="PROTEIN SMG"/>
    <property type="match status" value="1"/>
</dbReference>
<evidence type="ECO:0000256" key="1">
    <source>
        <dbReference type="HAMAP-Rule" id="MF_00598"/>
    </source>
</evidence>
<reference evidence="2 3" key="1">
    <citation type="submission" date="2016-10" db="EMBL/GenBank/DDBJ databases">
        <authorList>
            <person name="de Groot N.N."/>
        </authorList>
    </citation>
    <scope>NUCLEOTIDE SEQUENCE [LARGE SCALE GENOMIC DNA]</scope>
    <source>
        <strain evidence="2 3">Nm24</strain>
    </source>
</reference>
<dbReference type="EMBL" id="FPBL01000004">
    <property type="protein sequence ID" value="SFU55810.1"/>
    <property type="molecule type" value="Genomic_DNA"/>
</dbReference>
<dbReference type="AlphaFoldDB" id="A0A1I7H567"/>
<comment type="similarity">
    <text evidence="1">Belongs to the Smg family.</text>
</comment>
<accession>A0A1I7H567</accession>
<organism evidence="2 3">
    <name type="scientific">Nitrosomonas eutropha</name>
    <dbReference type="NCBI Taxonomy" id="916"/>
    <lineage>
        <taxon>Bacteria</taxon>
        <taxon>Pseudomonadati</taxon>
        <taxon>Pseudomonadota</taxon>
        <taxon>Betaproteobacteria</taxon>
        <taxon>Nitrosomonadales</taxon>
        <taxon>Nitrosomonadaceae</taxon>
        <taxon>Nitrosomonas</taxon>
    </lineage>
</organism>
<sequence>MFDILVYLFENYFDTGNYPDPATLTRKLTMAGFDDEEITLALDWLSEFSHHDAEGYLAGLAESNSMRHFTKEEMEIIDTEGRGFIFFLEQAGVINPLQRELLIDRVIRMDGDTSSVEKIKLVVLFDLWIQNQLADSNTIEKLFVVSDSHQRH</sequence>
<proteinExistence type="inferred from homology"/>
<protein>
    <recommendedName>
        <fullName evidence="1">Protein Smg homolog</fullName>
    </recommendedName>
</protein>
<evidence type="ECO:0000313" key="2">
    <source>
        <dbReference type="EMBL" id="SFU55810.1"/>
    </source>
</evidence>
<gene>
    <name evidence="1" type="primary">smg</name>
    <name evidence="2" type="ORF">SAMN05216339_10465</name>
</gene>
<dbReference type="PANTHER" id="PTHR38692">
    <property type="entry name" value="PROTEIN SMG"/>
    <property type="match status" value="1"/>
</dbReference>
<dbReference type="Proteomes" id="UP000183926">
    <property type="component" value="Unassembled WGS sequence"/>
</dbReference>
<dbReference type="InterPro" id="IPR007456">
    <property type="entry name" value="Smg"/>
</dbReference>
<dbReference type="OrthoDB" id="5297467at2"/>